<comment type="similarity">
    <text evidence="4 6">Belongs to the kynureninase family.</text>
</comment>
<keyword evidence="3 4" id="KW-0663">Pyridoxal phosphate</keyword>
<dbReference type="GO" id="GO:0030429">
    <property type="term" value="F:kynureninase activity"/>
    <property type="evidence" value="ECO:0007669"/>
    <property type="project" value="UniProtKB-UniRule"/>
</dbReference>
<dbReference type="PANTHER" id="PTHR14084:SF0">
    <property type="entry name" value="KYNURENINASE"/>
    <property type="match status" value="1"/>
</dbReference>
<dbReference type="PIRSF" id="PIRSF038800">
    <property type="entry name" value="KYNU"/>
    <property type="match status" value="1"/>
</dbReference>
<feature type="binding site" evidence="4">
    <location>
        <position position="198"/>
    </location>
    <ligand>
        <name>pyridoxal 5'-phosphate</name>
        <dbReference type="ChEBI" id="CHEBI:597326"/>
    </ligand>
</feature>
<comment type="pathway">
    <text evidence="4 6">Cofactor biosynthesis; NAD(+) biosynthesis; quinolinate from L-kynurenine: step 2/3.</text>
</comment>
<dbReference type="HAMAP" id="MF_01970">
    <property type="entry name" value="Kynureninase"/>
    <property type="match status" value="1"/>
</dbReference>
<feature type="binding site" evidence="4">
    <location>
        <position position="166"/>
    </location>
    <ligand>
        <name>pyridoxal 5'-phosphate</name>
        <dbReference type="ChEBI" id="CHEBI:597326"/>
    </ligand>
</feature>
<evidence type="ECO:0000313" key="8">
    <source>
        <dbReference type="Proteomes" id="UP000199759"/>
    </source>
</evidence>
<dbReference type="GO" id="GO:0030170">
    <property type="term" value="F:pyridoxal phosphate binding"/>
    <property type="evidence" value="ECO:0007669"/>
    <property type="project" value="UniProtKB-UniRule"/>
</dbReference>
<evidence type="ECO:0000256" key="3">
    <source>
        <dbReference type="ARBA" id="ARBA00022898"/>
    </source>
</evidence>
<dbReference type="Proteomes" id="UP000199759">
    <property type="component" value="Unassembled WGS sequence"/>
</dbReference>
<feature type="binding site" evidence="4">
    <location>
        <begin position="124"/>
        <end position="127"/>
    </location>
    <ligand>
        <name>pyridoxal 5'-phosphate</name>
        <dbReference type="ChEBI" id="CHEBI:597326"/>
    </ligand>
</feature>
<dbReference type="UniPathway" id="UPA00334">
    <property type="reaction ID" value="UER00455"/>
</dbReference>
<dbReference type="AlphaFoldDB" id="A0A1G9P498"/>
<dbReference type="GO" id="GO:0019441">
    <property type="term" value="P:L-tryptophan catabolic process to kynurenine"/>
    <property type="evidence" value="ECO:0007669"/>
    <property type="project" value="TreeGrafter"/>
</dbReference>
<protein>
    <recommendedName>
        <fullName evidence="4 5">Kynureninase</fullName>
        <ecNumber evidence="4 5">3.7.1.3</ecNumber>
    </recommendedName>
    <alternativeName>
        <fullName evidence="4">L-kynurenine hydrolase</fullName>
    </alternativeName>
</protein>
<dbReference type="Gene3D" id="3.40.640.10">
    <property type="entry name" value="Type I PLP-dependent aspartate aminotransferase-like (Major domain)"/>
    <property type="match status" value="1"/>
</dbReference>
<dbReference type="GO" id="GO:0019805">
    <property type="term" value="P:quinolinate biosynthetic process"/>
    <property type="evidence" value="ECO:0007669"/>
    <property type="project" value="UniProtKB-UniRule"/>
</dbReference>
<evidence type="ECO:0000256" key="5">
    <source>
        <dbReference type="NCBIfam" id="TIGR01814"/>
    </source>
</evidence>
<dbReference type="STRING" id="144026.SAMN04488568_103102"/>
<organism evidence="7 8">
    <name type="scientific">Maricaulis salignorans</name>
    <dbReference type="NCBI Taxonomy" id="144026"/>
    <lineage>
        <taxon>Bacteria</taxon>
        <taxon>Pseudomonadati</taxon>
        <taxon>Pseudomonadota</taxon>
        <taxon>Alphaproteobacteria</taxon>
        <taxon>Maricaulales</taxon>
        <taxon>Maricaulaceae</taxon>
        <taxon>Maricaulis</taxon>
    </lineage>
</organism>
<keyword evidence="1 4" id="KW-0662">Pyridine nucleotide biosynthesis</keyword>
<feature type="binding site" evidence="4">
    <location>
        <position position="250"/>
    </location>
    <ligand>
        <name>pyridoxal 5'-phosphate</name>
        <dbReference type="ChEBI" id="CHEBI:597326"/>
    </ligand>
</feature>
<sequence>MDLDTIRAMDAADPLRDFRDRFELPDGVVYLDGNSLGALPKVTAARMADVVNREWGQDLIRSWNSNHWIEAPRRLGGKIARLIGAKDHEVVAADSTSINVFKALSAAVQLRPGRSIILSETGNFPTDAYMMQGLAHLSGGRIEQKLLPADQIPAALNDQVSVLLLTQTHYKTGRLHDMAALTRAAHAAGALVIWDLSHSAGALPVDLNGCQADFAIGCGYKYLNGGPGAPAFLFCAERHHGDVFPALSGWFGHAAPFAFDDSYEPGAGIDRFQCGTPGILGMAALECGLDLMLEAEMAAIRLKSQALGDLFIALCEDRLTGFALASPRDAAQRGSQVSIRHDEGYAIMQALIARGVIGDFRAPDILRFGFTPLYTRYEDVWLAIEALAEIMKTGEWREARFATRAAVT</sequence>
<dbReference type="PANTHER" id="PTHR14084">
    <property type="entry name" value="KYNURENINASE"/>
    <property type="match status" value="1"/>
</dbReference>
<proteinExistence type="inferred from homology"/>
<feature type="binding site" evidence="4">
    <location>
        <position position="195"/>
    </location>
    <ligand>
        <name>pyridoxal 5'-phosphate</name>
        <dbReference type="ChEBI" id="CHEBI:597326"/>
    </ligand>
</feature>
<reference evidence="7 8" key="1">
    <citation type="submission" date="2016-10" db="EMBL/GenBank/DDBJ databases">
        <authorList>
            <person name="de Groot N.N."/>
        </authorList>
    </citation>
    <scope>NUCLEOTIDE SEQUENCE [LARGE SCALE GENOMIC DNA]</scope>
    <source>
        <strain evidence="7 8">DSM 16077</strain>
    </source>
</reference>
<dbReference type="Gene3D" id="3.90.1150.10">
    <property type="entry name" value="Aspartate Aminotransferase, domain 1"/>
    <property type="match status" value="1"/>
</dbReference>
<dbReference type="InterPro" id="IPR010111">
    <property type="entry name" value="Kynureninase"/>
</dbReference>
<evidence type="ECO:0000256" key="2">
    <source>
        <dbReference type="ARBA" id="ARBA00022801"/>
    </source>
</evidence>
<dbReference type="EC" id="3.7.1.3" evidence="4 5"/>
<feature type="binding site" evidence="4">
    <location>
        <position position="220"/>
    </location>
    <ligand>
        <name>pyridoxal 5'-phosphate</name>
        <dbReference type="ChEBI" id="CHEBI:597326"/>
    </ligand>
</feature>
<accession>A0A1G9P498</accession>
<dbReference type="OrthoDB" id="9812626at2"/>
<keyword evidence="2 4" id="KW-0378">Hydrolase</keyword>
<dbReference type="InterPro" id="IPR015424">
    <property type="entry name" value="PyrdxlP-dep_Trfase"/>
</dbReference>
<name>A0A1G9P498_9PROT</name>
<dbReference type="Pfam" id="PF22580">
    <property type="entry name" value="KYNU_C"/>
    <property type="match status" value="1"/>
</dbReference>
<dbReference type="InterPro" id="IPR015421">
    <property type="entry name" value="PyrdxlP-dep_Trfase_major"/>
</dbReference>
<comment type="function">
    <text evidence="4 6">Catalyzes the cleavage of L-kynurenine (L-Kyn) and L-3-hydroxykynurenine (L-3OHKyn) into anthranilic acid (AA) and 3-hydroxyanthranilic acid (3-OHAA), respectively.</text>
</comment>
<gene>
    <name evidence="4" type="primary">kynU</name>
    <name evidence="7" type="ORF">SAMN04488568_103102</name>
</gene>
<comment type="cofactor">
    <cofactor evidence="4 6">
        <name>pyridoxal 5'-phosphate</name>
        <dbReference type="ChEBI" id="CHEBI:597326"/>
    </cofactor>
</comment>
<feature type="binding site" evidence="4">
    <location>
        <position position="276"/>
    </location>
    <ligand>
        <name>pyridoxal 5'-phosphate</name>
        <dbReference type="ChEBI" id="CHEBI:597326"/>
    </ligand>
</feature>
<dbReference type="InterPro" id="IPR015422">
    <property type="entry name" value="PyrdxlP-dep_Trfase_small"/>
</dbReference>
<comment type="subunit">
    <text evidence="4 6">Homodimer.</text>
</comment>
<dbReference type="GO" id="GO:0005737">
    <property type="term" value="C:cytoplasm"/>
    <property type="evidence" value="ECO:0007669"/>
    <property type="project" value="UniProtKB-UniRule"/>
</dbReference>
<comment type="pathway">
    <text evidence="4 6">Amino-acid degradation; L-kynurenine degradation; L-alanine and anthranilate from L-kynurenine: step 1/1.</text>
</comment>
<dbReference type="SUPFAM" id="SSF53383">
    <property type="entry name" value="PLP-dependent transferases"/>
    <property type="match status" value="1"/>
</dbReference>
<feature type="modified residue" description="N6-(pyridoxal phosphate)lysine" evidence="4">
    <location>
        <position position="221"/>
    </location>
</feature>
<evidence type="ECO:0000256" key="1">
    <source>
        <dbReference type="ARBA" id="ARBA00022642"/>
    </source>
</evidence>
<keyword evidence="8" id="KW-1185">Reference proteome</keyword>
<dbReference type="EMBL" id="FNHG01000003">
    <property type="protein sequence ID" value="SDL93550.1"/>
    <property type="molecule type" value="Genomic_DNA"/>
</dbReference>
<dbReference type="RefSeq" id="WP_091767208.1">
    <property type="nucleotide sequence ID" value="NZ_FNHG01000003.1"/>
</dbReference>
<dbReference type="NCBIfam" id="TIGR01814">
    <property type="entry name" value="kynureninase"/>
    <property type="match status" value="1"/>
</dbReference>
<dbReference type="GO" id="GO:0043420">
    <property type="term" value="P:anthranilate metabolic process"/>
    <property type="evidence" value="ECO:0007669"/>
    <property type="project" value="TreeGrafter"/>
</dbReference>
<dbReference type="UniPathway" id="UPA00253">
    <property type="reaction ID" value="UER00329"/>
</dbReference>
<dbReference type="GO" id="GO:0009435">
    <property type="term" value="P:NAD+ biosynthetic process"/>
    <property type="evidence" value="ECO:0007669"/>
    <property type="project" value="UniProtKB-UniRule"/>
</dbReference>
<feature type="binding site" evidence="4">
    <location>
        <position position="96"/>
    </location>
    <ligand>
        <name>pyridoxal 5'-phosphate</name>
        <dbReference type="ChEBI" id="CHEBI:597326"/>
    </ligand>
</feature>
<comment type="catalytic activity">
    <reaction evidence="6">
        <text>3-hydroxy-L-kynurenine + H2O = 3-hydroxyanthranilate + L-alanine + H(+)</text>
        <dbReference type="Rhea" id="RHEA:25143"/>
        <dbReference type="ChEBI" id="CHEBI:15377"/>
        <dbReference type="ChEBI" id="CHEBI:15378"/>
        <dbReference type="ChEBI" id="CHEBI:36559"/>
        <dbReference type="ChEBI" id="CHEBI:57972"/>
        <dbReference type="ChEBI" id="CHEBI:58125"/>
        <dbReference type="EC" id="3.7.1.3"/>
    </reaction>
</comment>
<evidence type="ECO:0000256" key="6">
    <source>
        <dbReference type="PIRNR" id="PIRNR038800"/>
    </source>
</evidence>
<evidence type="ECO:0000256" key="4">
    <source>
        <dbReference type="HAMAP-Rule" id="MF_01970"/>
    </source>
</evidence>
<dbReference type="GO" id="GO:0097053">
    <property type="term" value="P:L-kynurenine catabolic process"/>
    <property type="evidence" value="ECO:0007669"/>
    <property type="project" value="UniProtKB-UniRule"/>
</dbReference>
<evidence type="ECO:0000313" key="7">
    <source>
        <dbReference type="EMBL" id="SDL93550.1"/>
    </source>
</evidence>
<comment type="catalytic activity">
    <reaction evidence="4 6">
        <text>L-kynurenine + H2O = anthranilate + L-alanine + H(+)</text>
        <dbReference type="Rhea" id="RHEA:16813"/>
        <dbReference type="ChEBI" id="CHEBI:15377"/>
        <dbReference type="ChEBI" id="CHEBI:15378"/>
        <dbReference type="ChEBI" id="CHEBI:16567"/>
        <dbReference type="ChEBI" id="CHEBI:57959"/>
        <dbReference type="ChEBI" id="CHEBI:57972"/>
        <dbReference type="EC" id="3.7.1.3"/>
    </reaction>
</comment>
<feature type="binding site" evidence="4">
    <location>
        <position position="97"/>
    </location>
    <ligand>
        <name>pyridoxal 5'-phosphate</name>
        <dbReference type="ChEBI" id="CHEBI:597326"/>
    </ligand>
</feature>